<dbReference type="Pfam" id="PF09778">
    <property type="entry name" value="Guanylate_cyc_2"/>
    <property type="match status" value="1"/>
</dbReference>
<proteinExistence type="predicted"/>
<gene>
    <name evidence="1" type="ORF">OFUS_LOCUS24649</name>
</gene>
<evidence type="ECO:0000313" key="2">
    <source>
        <dbReference type="Proteomes" id="UP000749559"/>
    </source>
</evidence>
<reference evidence="1" key="1">
    <citation type="submission" date="2022-03" db="EMBL/GenBank/DDBJ databases">
        <authorList>
            <person name="Martin C."/>
        </authorList>
    </citation>
    <scope>NUCLEOTIDE SEQUENCE</scope>
</reference>
<sequence>MSANVPSNRVIGEPNQLLIEVPHVAQEQSWDCGLACMQMVCRFLGKDDSKITEDCKKLNIPTSIWTIDLALLAQYYGIQHKFTTVTLGVDKSYATESFYQSKLDTDEKRVNALFTGAEDKGLIIEKRSVETDDILKHIASGNILIILVDWCHLYCNWCDRQCVSMCGNIGKCFKSYHGHYIVVCGYNKDQRTVQYKNPSYNEELCCCSLSAFDTARKSFGTDEDILFIYKSASGSDTCYGAAT</sequence>
<dbReference type="OrthoDB" id="206796at2759"/>
<dbReference type="Proteomes" id="UP000749559">
    <property type="component" value="Unassembled WGS sequence"/>
</dbReference>
<accession>A0A8J1UVV5</accession>
<organism evidence="1 2">
    <name type="scientific">Owenia fusiformis</name>
    <name type="common">Polychaete worm</name>
    <dbReference type="NCBI Taxonomy" id="6347"/>
    <lineage>
        <taxon>Eukaryota</taxon>
        <taxon>Metazoa</taxon>
        <taxon>Spiralia</taxon>
        <taxon>Lophotrochozoa</taxon>
        <taxon>Annelida</taxon>
        <taxon>Polychaeta</taxon>
        <taxon>Sedentaria</taxon>
        <taxon>Canalipalpata</taxon>
        <taxon>Sabellida</taxon>
        <taxon>Oweniida</taxon>
        <taxon>Oweniidae</taxon>
        <taxon>Owenia</taxon>
    </lineage>
</organism>
<dbReference type="InterPro" id="IPR018616">
    <property type="entry name" value="GUCD1"/>
</dbReference>
<dbReference type="PANTHER" id="PTHR31400:SF1">
    <property type="entry name" value="PROTEIN GUCD1"/>
    <property type="match status" value="1"/>
</dbReference>
<dbReference type="AlphaFoldDB" id="A0A8J1UVV5"/>
<dbReference type="PANTHER" id="PTHR31400">
    <property type="entry name" value="GUANYLYL CYCLASE DOMAIN CONTAINING PROTEIN 1 GUCD1"/>
    <property type="match status" value="1"/>
</dbReference>
<dbReference type="Gene3D" id="3.90.70.10">
    <property type="entry name" value="Cysteine proteinases"/>
    <property type="match status" value="1"/>
</dbReference>
<protein>
    <submittedName>
        <fullName evidence="1">Uncharacterized protein</fullName>
    </submittedName>
</protein>
<evidence type="ECO:0000313" key="1">
    <source>
        <dbReference type="EMBL" id="CAH1800808.1"/>
    </source>
</evidence>
<name>A0A8J1UVV5_OWEFU</name>
<comment type="caution">
    <text evidence="1">The sequence shown here is derived from an EMBL/GenBank/DDBJ whole genome shotgun (WGS) entry which is preliminary data.</text>
</comment>
<keyword evidence="2" id="KW-1185">Reference proteome</keyword>
<dbReference type="EMBL" id="CAIIXF020000012">
    <property type="protein sequence ID" value="CAH1800808.1"/>
    <property type="molecule type" value="Genomic_DNA"/>
</dbReference>